<feature type="transmembrane region" description="Helical" evidence="2">
    <location>
        <begin position="12"/>
        <end position="30"/>
    </location>
</feature>
<evidence type="ECO:0000313" key="4">
    <source>
        <dbReference type="Proteomes" id="UP000015102"/>
    </source>
</evidence>
<accession>T1GC97</accession>
<dbReference type="AlphaFoldDB" id="T1GC97"/>
<keyword evidence="2" id="KW-1133">Transmembrane helix</keyword>
<evidence type="ECO:0000256" key="2">
    <source>
        <dbReference type="SAM" id="Phobius"/>
    </source>
</evidence>
<keyword evidence="4" id="KW-1185">Reference proteome</keyword>
<proteinExistence type="predicted"/>
<feature type="compositionally biased region" description="Basic and acidic residues" evidence="1">
    <location>
        <begin position="76"/>
        <end position="87"/>
    </location>
</feature>
<organism evidence="3 4">
    <name type="scientific">Megaselia scalaris</name>
    <name type="common">Humpbacked fly</name>
    <name type="synonym">Phora scalaris</name>
    <dbReference type="NCBI Taxonomy" id="36166"/>
    <lineage>
        <taxon>Eukaryota</taxon>
        <taxon>Metazoa</taxon>
        <taxon>Ecdysozoa</taxon>
        <taxon>Arthropoda</taxon>
        <taxon>Hexapoda</taxon>
        <taxon>Insecta</taxon>
        <taxon>Pterygota</taxon>
        <taxon>Neoptera</taxon>
        <taxon>Endopterygota</taxon>
        <taxon>Diptera</taxon>
        <taxon>Brachycera</taxon>
        <taxon>Muscomorpha</taxon>
        <taxon>Platypezoidea</taxon>
        <taxon>Phoridae</taxon>
        <taxon>Megaseliini</taxon>
        <taxon>Megaselia</taxon>
    </lineage>
</organism>
<dbReference type="Proteomes" id="UP000015102">
    <property type="component" value="Unassembled WGS sequence"/>
</dbReference>
<evidence type="ECO:0000256" key="1">
    <source>
        <dbReference type="SAM" id="MobiDB-lite"/>
    </source>
</evidence>
<dbReference type="EnsemblMetazoa" id="MESCA000905-RA">
    <property type="protein sequence ID" value="MESCA000905-PA"/>
    <property type="gene ID" value="MESCA000905"/>
</dbReference>
<protein>
    <submittedName>
        <fullName evidence="3">Uncharacterized protein</fullName>
    </submittedName>
</protein>
<name>T1GC97_MEGSC</name>
<dbReference type="HOGENOM" id="CLU_2489744_0_0_1"/>
<sequence>MVSVADQSVLLQYWHVFLPLFLLFAAFLYLQNKRELEAYTKASQKVREHNKLDGADLVAVSEEDIDQEDEFSPSLETKEHVPFKGAS</sequence>
<keyword evidence="2" id="KW-0812">Transmembrane</keyword>
<evidence type="ECO:0000313" key="3">
    <source>
        <dbReference type="EnsemblMetazoa" id="MESCA000905-PA"/>
    </source>
</evidence>
<keyword evidence="2" id="KW-0472">Membrane</keyword>
<reference evidence="4" key="1">
    <citation type="submission" date="2013-02" db="EMBL/GenBank/DDBJ databases">
        <authorList>
            <person name="Hughes D."/>
        </authorList>
    </citation>
    <scope>NUCLEOTIDE SEQUENCE</scope>
    <source>
        <strain>Durham</strain>
        <strain evidence="4">NC isolate 2 -- Noor lab</strain>
    </source>
</reference>
<dbReference type="EMBL" id="CAQQ02078249">
    <property type="status" value="NOT_ANNOTATED_CDS"/>
    <property type="molecule type" value="Genomic_DNA"/>
</dbReference>
<reference evidence="3" key="2">
    <citation type="submission" date="2015-06" db="UniProtKB">
        <authorList>
            <consortium name="EnsemblMetazoa"/>
        </authorList>
    </citation>
    <scope>IDENTIFICATION</scope>
</reference>
<feature type="region of interest" description="Disordered" evidence="1">
    <location>
        <begin position="64"/>
        <end position="87"/>
    </location>
</feature>